<comment type="similarity">
    <text evidence="1">Belongs to the peptidase A1 family.</text>
</comment>
<evidence type="ECO:0000256" key="4">
    <source>
        <dbReference type="ARBA" id="ARBA00022801"/>
    </source>
</evidence>
<evidence type="ECO:0000259" key="6">
    <source>
        <dbReference type="PROSITE" id="PS51767"/>
    </source>
</evidence>
<name>A0A317XH40_9EURO</name>
<keyword evidence="8" id="KW-1185">Reference proteome</keyword>
<feature type="domain" description="Peptidase A1" evidence="6">
    <location>
        <begin position="150"/>
        <end position="474"/>
    </location>
</feature>
<dbReference type="InterPro" id="IPR021109">
    <property type="entry name" value="Peptidase_aspartic_dom_sf"/>
</dbReference>
<dbReference type="RefSeq" id="XP_025473529.1">
    <property type="nucleotide sequence ID" value="XM_025610616.1"/>
</dbReference>
<dbReference type="InterPro" id="IPR001461">
    <property type="entry name" value="Aspartic_peptidase_A1"/>
</dbReference>
<comment type="caution">
    <text evidence="7">The sequence shown here is derived from an EMBL/GenBank/DDBJ whole genome shotgun (WGS) entry which is preliminary data.</text>
</comment>
<dbReference type="Gene3D" id="2.40.70.10">
    <property type="entry name" value="Acid Proteases"/>
    <property type="match status" value="2"/>
</dbReference>
<dbReference type="Pfam" id="PF00026">
    <property type="entry name" value="Asp"/>
    <property type="match status" value="1"/>
</dbReference>
<sequence>MVVCRAAGGDLVDRHDVSASGSLAVLKAGVVPSFLSPQFFSEHLQESHLPIEHSLLHLPIMATKIKLIPNLNFKRSGTKSYVHMMRKYRFKPTKPGPYTLSSTLQQTGRPYTDKAVGGRAHIRQVMRKTTSASGEVGEVPAEDVQNDSEYLATVGIGTPAQNLKLDFDTGSADLWVWSTKLPSTILSENKTHAVFNPSDSSTFKTQEGESWQISYGDGSSASGSVGTDDVNIGGLVVKNQAVELAEKMSTAFAQGEGDGLLGLAFSNINTVQPKSVKTPVENMILQDDIPKSAELFTAKLDTWRDTDEESFYTFGYIDQDLVTAAGEDISYTPIDNSQGFWLFNSTSAMVNGQTINRSGNTAIADTGTTLALVDDETCEAIYGAIEGAYYDEEVQGYIYPSSTSSDNLPVVSFAVGDKQFVVQKEDLAYTEAKTGYVYGGIQSRGSMDMDILGDTFLKSIYAVFDVGNLRFGAVQREELRQSLAQ</sequence>
<dbReference type="PRINTS" id="PR00792">
    <property type="entry name" value="PEPSIN"/>
</dbReference>
<dbReference type="GO" id="GO:0006508">
    <property type="term" value="P:proteolysis"/>
    <property type="evidence" value="ECO:0007669"/>
    <property type="project" value="UniProtKB-KW"/>
</dbReference>
<dbReference type="FunFam" id="2.40.70.10:FF:000092">
    <property type="entry name" value="Aspartic endopeptidase (AP1)"/>
    <property type="match status" value="1"/>
</dbReference>
<keyword evidence="4" id="KW-0378">Hydrolase</keyword>
<evidence type="ECO:0000256" key="5">
    <source>
        <dbReference type="PIRSR" id="PIRSR601461-1"/>
    </source>
</evidence>
<evidence type="ECO:0000313" key="8">
    <source>
        <dbReference type="Proteomes" id="UP000246702"/>
    </source>
</evidence>
<dbReference type="GO" id="GO:0004190">
    <property type="term" value="F:aspartic-type endopeptidase activity"/>
    <property type="evidence" value="ECO:0007669"/>
    <property type="project" value="UniProtKB-KW"/>
</dbReference>
<dbReference type="InterPro" id="IPR033121">
    <property type="entry name" value="PEPTIDASE_A1"/>
</dbReference>
<gene>
    <name evidence="7" type="ORF">BO94DRAFT_530127</name>
</gene>
<proteinExistence type="inferred from homology"/>
<dbReference type="CDD" id="cd06097">
    <property type="entry name" value="Aspergillopepsin_like"/>
    <property type="match status" value="1"/>
</dbReference>
<evidence type="ECO:0000256" key="2">
    <source>
        <dbReference type="ARBA" id="ARBA00022670"/>
    </source>
</evidence>
<dbReference type="OrthoDB" id="2747330at2759"/>
<dbReference type="GeneID" id="37112759"/>
<dbReference type="PANTHER" id="PTHR47966:SF1">
    <property type="entry name" value="ASPARTYL PROTEINASE"/>
    <property type="match status" value="1"/>
</dbReference>
<feature type="active site" evidence="5">
    <location>
        <position position="168"/>
    </location>
</feature>
<dbReference type="PROSITE" id="PS51767">
    <property type="entry name" value="PEPTIDASE_A1"/>
    <property type="match status" value="1"/>
</dbReference>
<dbReference type="STRING" id="1450535.A0A317XH40"/>
<accession>A0A317XH40</accession>
<dbReference type="PANTHER" id="PTHR47966">
    <property type="entry name" value="BETA-SITE APP-CLEAVING ENZYME, ISOFORM A-RELATED"/>
    <property type="match status" value="1"/>
</dbReference>
<evidence type="ECO:0000313" key="7">
    <source>
        <dbReference type="EMBL" id="PWY96768.1"/>
    </source>
</evidence>
<dbReference type="Proteomes" id="UP000246702">
    <property type="component" value="Unassembled WGS sequence"/>
</dbReference>
<keyword evidence="2 7" id="KW-0645">Protease</keyword>
<feature type="active site" evidence="5">
    <location>
        <position position="365"/>
    </location>
</feature>
<evidence type="ECO:0000256" key="1">
    <source>
        <dbReference type="ARBA" id="ARBA00007447"/>
    </source>
</evidence>
<dbReference type="InterPro" id="IPR034163">
    <property type="entry name" value="Aspergillopepsin-like_cat_dom"/>
</dbReference>
<dbReference type="AlphaFoldDB" id="A0A317XH40"/>
<dbReference type="SUPFAM" id="SSF50630">
    <property type="entry name" value="Acid proteases"/>
    <property type="match status" value="1"/>
</dbReference>
<reference evidence="7 8" key="1">
    <citation type="submission" date="2016-12" db="EMBL/GenBank/DDBJ databases">
        <title>The genomes of Aspergillus section Nigri reveals drivers in fungal speciation.</title>
        <authorList>
            <consortium name="DOE Joint Genome Institute"/>
            <person name="Vesth T.C."/>
            <person name="Nybo J."/>
            <person name="Theobald S."/>
            <person name="Brandl J."/>
            <person name="Frisvad J.C."/>
            <person name="Nielsen K.F."/>
            <person name="Lyhne E.K."/>
            <person name="Kogle M.E."/>
            <person name="Kuo A."/>
            <person name="Riley R."/>
            <person name="Clum A."/>
            <person name="Nolan M."/>
            <person name="Lipzen A."/>
            <person name="Salamov A."/>
            <person name="Henrissat B."/>
            <person name="Wiebenga A."/>
            <person name="De Vries R.P."/>
            <person name="Grigoriev I.V."/>
            <person name="Mortensen U.H."/>
            <person name="Andersen M.R."/>
            <person name="Baker S.E."/>
        </authorList>
    </citation>
    <scope>NUCLEOTIDE SEQUENCE [LARGE SCALE GENOMIC DNA]</scope>
    <source>
        <strain evidence="7 8">CBS 115572</strain>
    </source>
</reference>
<evidence type="ECO:0000256" key="3">
    <source>
        <dbReference type="ARBA" id="ARBA00022750"/>
    </source>
</evidence>
<protein>
    <submittedName>
        <fullName evidence="7">Acid protease</fullName>
    </submittedName>
</protein>
<dbReference type="EMBL" id="MSFK01000001">
    <property type="protein sequence ID" value="PWY96768.1"/>
    <property type="molecule type" value="Genomic_DNA"/>
</dbReference>
<organism evidence="7 8">
    <name type="scientific">Aspergillus sclerotioniger CBS 115572</name>
    <dbReference type="NCBI Taxonomy" id="1450535"/>
    <lineage>
        <taxon>Eukaryota</taxon>
        <taxon>Fungi</taxon>
        <taxon>Dikarya</taxon>
        <taxon>Ascomycota</taxon>
        <taxon>Pezizomycotina</taxon>
        <taxon>Eurotiomycetes</taxon>
        <taxon>Eurotiomycetidae</taxon>
        <taxon>Eurotiales</taxon>
        <taxon>Aspergillaceae</taxon>
        <taxon>Aspergillus</taxon>
        <taxon>Aspergillus subgen. Circumdati</taxon>
    </lineage>
</organism>
<keyword evidence="3" id="KW-0064">Aspartyl protease</keyword>